<proteinExistence type="predicted"/>
<dbReference type="AlphaFoldDB" id="A0A0G4I196"/>
<gene>
    <name evidence="7" type="ORF">Cvel_10093</name>
</gene>
<dbReference type="PANTHER" id="PTHR21389:SF0">
    <property type="entry name" value="ETOPOSIDE-INDUCED PROTEIN 2.4 HOMOLOG"/>
    <property type="match status" value="1"/>
</dbReference>
<reference evidence="7" key="1">
    <citation type="submission" date="2014-11" db="EMBL/GenBank/DDBJ databases">
        <authorList>
            <person name="Otto D Thomas"/>
            <person name="Naeem Raeece"/>
        </authorList>
    </citation>
    <scope>NUCLEOTIDE SEQUENCE</scope>
</reference>
<evidence type="ECO:0000256" key="3">
    <source>
        <dbReference type="ARBA" id="ARBA00022989"/>
    </source>
</evidence>
<evidence type="ECO:0000256" key="6">
    <source>
        <dbReference type="SAM" id="Phobius"/>
    </source>
</evidence>
<evidence type="ECO:0000256" key="5">
    <source>
        <dbReference type="SAM" id="MobiDB-lite"/>
    </source>
</evidence>
<keyword evidence="2 6" id="KW-0812">Transmembrane</keyword>
<feature type="compositionally biased region" description="Basic and acidic residues" evidence="5">
    <location>
        <begin position="593"/>
        <end position="610"/>
    </location>
</feature>
<evidence type="ECO:0000256" key="2">
    <source>
        <dbReference type="ARBA" id="ARBA00022692"/>
    </source>
</evidence>
<dbReference type="VEuPathDB" id="CryptoDB:Cvel_10093"/>
<keyword evidence="4 6" id="KW-0472">Membrane</keyword>
<dbReference type="EMBL" id="CDMZ01004715">
    <property type="protein sequence ID" value="CEM50652.1"/>
    <property type="molecule type" value="Genomic_DNA"/>
</dbReference>
<name>A0A0G4I196_9ALVE</name>
<evidence type="ECO:0000256" key="1">
    <source>
        <dbReference type="ARBA" id="ARBA00004141"/>
    </source>
</evidence>
<organism evidence="7">
    <name type="scientific">Chromera velia CCMP2878</name>
    <dbReference type="NCBI Taxonomy" id="1169474"/>
    <lineage>
        <taxon>Eukaryota</taxon>
        <taxon>Sar</taxon>
        <taxon>Alveolata</taxon>
        <taxon>Colpodellida</taxon>
        <taxon>Chromeraceae</taxon>
        <taxon>Chromera</taxon>
    </lineage>
</organism>
<dbReference type="GO" id="GO:0005783">
    <property type="term" value="C:endoplasmic reticulum"/>
    <property type="evidence" value="ECO:0007669"/>
    <property type="project" value="TreeGrafter"/>
</dbReference>
<dbReference type="GO" id="GO:0016236">
    <property type="term" value="P:macroautophagy"/>
    <property type="evidence" value="ECO:0007669"/>
    <property type="project" value="TreeGrafter"/>
</dbReference>
<accession>A0A0G4I196</accession>
<feature type="transmembrane region" description="Helical" evidence="6">
    <location>
        <begin position="96"/>
        <end position="116"/>
    </location>
</feature>
<keyword evidence="3 6" id="KW-1133">Transmembrane helix</keyword>
<sequence length="625" mass="70162">MFSPSNEQRIAKRVVFVYTCKIRTYQDSLEIGQFVLVFLLQTEQAAMGWSGWLDVLLGACCEGLWVFGSGAVDSLRFDRAVSFLWRSRTVCMRLKFNVVLNGGVVLGAFLAVKYVVGPLLELSWRALPHIGSFVIWCLPRWCGNVLSVFGRLVARVSPDGLMEGVGSLLSQVPLLTVVYPLYLGSLVLNTVWCQEVADNALFMLSSCRSHPTLFETKPLPLFHRLVHELYRSLLNLLWLGQMYSLQFLLPSGRANAFVYFLHLSLMVPLYSFEYRLSFLRWPVELRLRFFEGHWLYFLGFGAPLAALSMWAGSPNCLGSRIGESAAMALAFPLVILTSSVSDPVALGGGAWKGGGKRSQRGEGTRGLSEDVDDSNESPSIAPPSRDRFSGANRKREGSRRRVESEKHRRQVGVEGQRGAETQAENVSSEGVRSRIPLRERERERKAERGGAGPSMSNVVHEPRKKGRRKVTDRVPQVQQSGSPWFSFSFSFLALPRRVPFFWFAERLTGTLMRGLKLGERRLRKAESERGRERGLRALKETVEGEKGGDVRIGGKGLSFLRQQRALLMERSSGVSAETAMKFLEGAERFREREREYEGEGEKEKEKERDGVQAGTMKVGEGEREG</sequence>
<feature type="region of interest" description="Disordered" evidence="5">
    <location>
        <begin position="593"/>
        <end position="625"/>
    </location>
</feature>
<comment type="subcellular location">
    <subcellularLocation>
        <location evidence="1">Membrane</location>
        <topology evidence="1">Multi-pass membrane protein</topology>
    </subcellularLocation>
</comment>
<feature type="region of interest" description="Disordered" evidence="5">
    <location>
        <begin position="350"/>
        <end position="475"/>
    </location>
</feature>
<protein>
    <submittedName>
        <fullName evidence="7">Uncharacterized protein</fullName>
    </submittedName>
</protein>
<evidence type="ECO:0000256" key="4">
    <source>
        <dbReference type="ARBA" id="ARBA00023136"/>
    </source>
</evidence>
<dbReference type="GO" id="GO:0016020">
    <property type="term" value="C:membrane"/>
    <property type="evidence" value="ECO:0007669"/>
    <property type="project" value="UniProtKB-SubCell"/>
</dbReference>
<feature type="compositionally biased region" description="Basic and acidic residues" evidence="5">
    <location>
        <begin position="436"/>
        <end position="448"/>
    </location>
</feature>
<dbReference type="PANTHER" id="PTHR21389">
    <property type="entry name" value="P53 INDUCED PROTEIN"/>
    <property type="match status" value="1"/>
</dbReference>
<evidence type="ECO:0000313" key="7">
    <source>
        <dbReference type="EMBL" id="CEM50652.1"/>
    </source>
</evidence>
<feature type="compositionally biased region" description="Basic and acidic residues" evidence="5">
    <location>
        <begin position="384"/>
        <end position="406"/>
    </location>
</feature>